<dbReference type="HOGENOM" id="CLU_007764_2_1_11"/>
<keyword evidence="14" id="KW-0464">Manganese</keyword>
<dbReference type="STRING" id="525909.Afer_1554"/>
<feature type="binding site" evidence="14">
    <location>
        <position position="402"/>
    </location>
    <ligand>
        <name>Zn(2+)</name>
        <dbReference type="ChEBI" id="CHEBI:29105"/>
    </ligand>
</feature>
<keyword evidence="7 14" id="KW-0227">DNA damage</keyword>
<feature type="region of interest" description="Disordered" evidence="16">
    <location>
        <begin position="51"/>
        <end position="71"/>
    </location>
</feature>
<sequence length="664" mass="72050">MTESAAARVAALRSLIQRASEAYYVADDPIMSDDEFDGLVLELRALEAAHPELRSPDSPTERVGAPPGSSFAPVRHRTPMLSLDNVFDADELDAWVERTRRGLGHDPALFFELKIDGLALSLTYVDGRLAQAATRGDGEVGEDVTANALVVDAIPRRLKGVTGPGLVEVRGELFLPRSAFRALNERVERPFANPRNAAAGSLRQKDPALTRDRGLSFFAYQLEEGPSFDYHHEALQWLGEVGFQVEAHATPVGLDELADKLAWLAEARDGLDYDIDGAVIKVDRLEDRVRLGTTTHAPRWMIAYKFPAEERPTRLVGIEVSVGKSGKVTPFAVLDPVRVGGSTVSRATLHNADQIARLDVRVGDTVIVRRAGEVIPEVVRPVLELRPDDAVPWVFPTTCPVCHTPLVRDRGEVDWRCPNRRCPEQLVQRLIHFASRDAMDIDGLGEQRARQLVEAGLVVVPPDLYRLTDDDLARLPGVRHRSIERLRAGIEASRSRPLGRVIFALAIDNVGQHVGMLVADVVGSLSGLRTVTEDELCRVEGIGPVVAASVVAFRDSDLGREILDKLERAGVGASADRPRAAGGPLEGLSFVLTGTVPGIGRAELAALIEEHGGQVRTSVSQRTSYVVAGASPGSKLDEARARGIPVIDLDGLRELIDRRGGSDA</sequence>
<evidence type="ECO:0000256" key="13">
    <source>
        <dbReference type="ARBA" id="ARBA00060881"/>
    </source>
</evidence>
<evidence type="ECO:0000256" key="9">
    <source>
        <dbReference type="ARBA" id="ARBA00022842"/>
    </source>
</evidence>
<dbReference type="GO" id="GO:0003911">
    <property type="term" value="F:DNA ligase (NAD+) activity"/>
    <property type="evidence" value="ECO:0007669"/>
    <property type="project" value="UniProtKB-UniRule"/>
</dbReference>
<evidence type="ECO:0000256" key="4">
    <source>
        <dbReference type="ARBA" id="ARBA00022598"/>
    </source>
</evidence>
<dbReference type="InterPro" id="IPR013839">
    <property type="entry name" value="DNAligase_adenylation"/>
</dbReference>
<dbReference type="InterPro" id="IPR041663">
    <property type="entry name" value="DisA/LigA_HHH"/>
</dbReference>
<dbReference type="GO" id="GO:0046872">
    <property type="term" value="F:metal ion binding"/>
    <property type="evidence" value="ECO:0007669"/>
    <property type="project" value="UniProtKB-KW"/>
</dbReference>
<dbReference type="InterPro" id="IPR004149">
    <property type="entry name" value="Znf_DNAligase_C4"/>
</dbReference>
<keyword evidence="10 14" id="KW-0520">NAD</keyword>
<dbReference type="Pfam" id="PF00533">
    <property type="entry name" value="BRCT"/>
    <property type="match status" value="1"/>
</dbReference>
<dbReference type="GO" id="GO:0006260">
    <property type="term" value="P:DNA replication"/>
    <property type="evidence" value="ECO:0007669"/>
    <property type="project" value="UniProtKB-KW"/>
</dbReference>
<proteinExistence type="inferred from homology"/>
<evidence type="ECO:0000256" key="1">
    <source>
        <dbReference type="ARBA" id="ARBA00004067"/>
    </source>
</evidence>
<dbReference type="InterPro" id="IPR001357">
    <property type="entry name" value="BRCT_dom"/>
</dbReference>
<feature type="binding site" evidence="14">
    <location>
        <position position="172"/>
    </location>
    <ligand>
        <name>NAD(+)</name>
        <dbReference type="ChEBI" id="CHEBI:57540"/>
    </ligand>
</feature>
<dbReference type="PANTHER" id="PTHR23389">
    <property type="entry name" value="CHROMOSOME TRANSMISSION FIDELITY FACTOR 18"/>
    <property type="match status" value="1"/>
</dbReference>
<feature type="binding site" evidence="14">
    <location>
        <position position="305"/>
    </location>
    <ligand>
        <name>NAD(+)</name>
        <dbReference type="ChEBI" id="CHEBI:57540"/>
    </ligand>
</feature>
<dbReference type="InterPro" id="IPR012340">
    <property type="entry name" value="NA-bd_OB-fold"/>
</dbReference>
<dbReference type="HAMAP" id="MF_01588">
    <property type="entry name" value="DNA_ligase_A"/>
    <property type="match status" value="1"/>
</dbReference>
<dbReference type="PROSITE" id="PS01056">
    <property type="entry name" value="DNA_LIGASE_N2"/>
    <property type="match status" value="1"/>
</dbReference>
<dbReference type="GO" id="GO:0003677">
    <property type="term" value="F:DNA binding"/>
    <property type="evidence" value="ECO:0007669"/>
    <property type="project" value="InterPro"/>
</dbReference>
<dbReference type="InterPro" id="IPR036420">
    <property type="entry name" value="BRCT_dom_sf"/>
</dbReference>
<keyword evidence="5 14" id="KW-0235">DNA replication</keyword>
<evidence type="ECO:0000256" key="8">
    <source>
        <dbReference type="ARBA" id="ARBA00022833"/>
    </source>
</evidence>
<evidence type="ECO:0000256" key="5">
    <source>
        <dbReference type="ARBA" id="ARBA00022705"/>
    </source>
</evidence>
<dbReference type="SMART" id="SM00532">
    <property type="entry name" value="LIGANc"/>
    <property type="match status" value="1"/>
</dbReference>
<dbReference type="Proteomes" id="UP000000771">
    <property type="component" value="Chromosome"/>
</dbReference>
<dbReference type="RefSeq" id="WP_015798955.1">
    <property type="nucleotide sequence ID" value="NC_013124.1"/>
</dbReference>
<dbReference type="PROSITE" id="PS01055">
    <property type="entry name" value="DNA_LIGASE_N1"/>
    <property type="match status" value="1"/>
</dbReference>
<dbReference type="NCBIfam" id="NF005932">
    <property type="entry name" value="PRK07956.1"/>
    <property type="match status" value="1"/>
</dbReference>
<keyword evidence="19" id="KW-1185">Reference proteome</keyword>
<dbReference type="InterPro" id="IPR013840">
    <property type="entry name" value="DNAligase_N"/>
</dbReference>
<dbReference type="NCBIfam" id="TIGR00575">
    <property type="entry name" value="dnlj"/>
    <property type="match status" value="1"/>
</dbReference>
<dbReference type="Gene3D" id="1.10.150.20">
    <property type="entry name" value="5' to 3' exonuclease, C-terminal subdomain"/>
    <property type="match status" value="2"/>
</dbReference>
<dbReference type="PANTHER" id="PTHR23389:SF9">
    <property type="entry name" value="DNA LIGASE"/>
    <property type="match status" value="1"/>
</dbReference>
<evidence type="ECO:0000256" key="7">
    <source>
        <dbReference type="ARBA" id="ARBA00022763"/>
    </source>
</evidence>
<dbReference type="GO" id="GO:0006281">
    <property type="term" value="P:DNA repair"/>
    <property type="evidence" value="ECO:0007669"/>
    <property type="project" value="UniProtKB-KW"/>
</dbReference>
<dbReference type="eggNOG" id="COG0272">
    <property type="taxonomic scope" value="Bacteria"/>
</dbReference>
<dbReference type="SMART" id="SM00278">
    <property type="entry name" value="HhH1"/>
    <property type="match status" value="3"/>
</dbReference>
<feature type="binding site" evidence="14">
    <location>
        <position position="112"/>
    </location>
    <ligand>
        <name>NAD(+)</name>
        <dbReference type="ChEBI" id="CHEBI:57540"/>
    </ligand>
</feature>
<feature type="binding site" evidence="14">
    <location>
        <position position="417"/>
    </location>
    <ligand>
        <name>Zn(2+)</name>
        <dbReference type="ChEBI" id="CHEBI:29105"/>
    </ligand>
</feature>
<dbReference type="EMBL" id="CP001631">
    <property type="protein sequence ID" value="ACU54476.1"/>
    <property type="molecule type" value="Genomic_DNA"/>
</dbReference>
<dbReference type="Pfam" id="PF12826">
    <property type="entry name" value="HHH_2"/>
    <property type="match status" value="1"/>
</dbReference>
<keyword evidence="11 14" id="KW-0234">DNA repair</keyword>
<comment type="function">
    <text evidence="1 14">DNA ligase that catalyzes the formation of phosphodiester linkages between 5'-phosphoryl and 3'-hydroxyl groups in double-stranded DNA using NAD as a coenzyme and as the energy source for the reaction. It is essential for DNA replication and repair of damaged DNA.</text>
</comment>
<organism evidence="18 19">
    <name type="scientific">Acidimicrobium ferrooxidans (strain DSM 10331 / JCM 15462 / NBRC 103882 / ICP)</name>
    <dbReference type="NCBI Taxonomy" id="525909"/>
    <lineage>
        <taxon>Bacteria</taxon>
        <taxon>Bacillati</taxon>
        <taxon>Actinomycetota</taxon>
        <taxon>Acidimicrobiia</taxon>
        <taxon>Acidimicrobiales</taxon>
        <taxon>Acidimicrobiaceae</taxon>
        <taxon>Acidimicrobium</taxon>
    </lineage>
</organism>
<name>C7M0G8_ACIFD</name>
<dbReference type="Gene3D" id="1.10.287.610">
    <property type="entry name" value="Helix hairpin bin"/>
    <property type="match status" value="1"/>
</dbReference>
<gene>
    <name evidence="14" type="primary">ligA</name>
    <name evidence="18" type="ordered locus">Afer_1554</name>
</gene>
<dbReference type="InterPro" id="IPR003583">
    <property type="entry name" value="Hlx-hairpin-Hlx_DNA-bd_motif"/>
</dbReference>
<dbReference type="Pfam" id="PF03119">
    <property type="entry name" value="DNA_ligase_ZBD"/>
    <property type="match status" value="1"/>
</dbReference>
<feature type="binding site" evidence="14">
    <location>
        <position position="399"/>
    </location>
    <ligand>
        <name>Zn(2+)</name>
        <dbReference type="ChEBI" id="CHEBI:29105"/>
    </ligand>
</feature>
<dbReference type="Pfam" id="PF14520">
    <property type="entry name" value="HHH_5"/>
    <property type="match status" value="1"/>
</dbReference>
<dbReference type="PROSITE" id="PS50172">
    <property type="entry name" value="BRCT"/>
    <property type="match status" value="1"/>
</dbReference>
<evidence type="ECO:0000256" key="6">
    <source>
        <dbReference type="ARBA" id="ARBA00022723"/>
    </source>
</evidence>
<feature type="binding site" evidence="14">
    <location>
        <position position="281"/>
    </location>
    <ligand>
        <name>NAD(+)</name>
        <dbReference type="ChEBI" id="CHEBI:57540"/>
    </ligand>
</feature>
<dbReference type="PIRSF" id="PIRSF001604">
    <property type="entry name" value="LigA"/>
    <property type="match status" value="1"/>
</dbReference>
<evidence type="ECO:0000256" key="10">
    <source>
        <dbReference type="ARBA" id="ARBA00023027"/>
    </source>
</evidence>
<evidence type="ECO:0000256" key="11">
    <source>
        <dbReference type="ARBA" id="ARBA00023204"/>
    </source>
</evidence>
<dbReference type="SUPFAM" id="SSF52113">
    <property type="entry name" value="BRCT domain"/>
    <property type="match status" value="1"/>
</dbReference>
<evidence type="ECO:0000256" key="16">
    <source>
        <dbReference type="SAM" id="MobiDB-lite"/>
    </source>
</evidence>
<dbReference type="InterPro" id="IPR018239">
    <property type="entry name" value="DNA_ligase_AS"/>
</dbReference>
<evidence type="ECO:0000256" key="2">
    <source>
        <dbReference type="ARBA" id="ARBA00012722"/>
    </source>
</evidence>
<keyword evidence="4 14" id="KW-0436">Ligase</keyword>
<dbReference type="InterPro" id="IPR033136">
    <property type="entry name" value="DNA_ligase_CS"/>
</dbReference>
<dbReference type="Pfam" id="PF03120">
    <property type="entry name" value="OB_DNA_ligase"/>
    <property type="match status" value="1"/>
</dbReference>
<evidence type="ECO:0000256" key="14">
    <source>
        <dbReference type="HAMAP-Rule" id="MF_01588"/>
    </source>
</evidence>
<evidence type="ECO:0000256" key="12">
    <source>
        <dbReference type="ARBA" id="ARBA00034005"/>
    </source>
</evidence>
<feature type="binding site" evidence="14">
    <location>
        <begin position="82"/>
        <end position="83"/>
    </location>
    <ligand>
        <name>NAD(+)</name>
        <dbReference type="ChEBI" id="CHEBI:57540"/>
    </ligand>
</feature>
<comment type="similarity">
    <text evidence="13 14">Belongs to the NAD-dependent DNA ligase family. LigA subfamily.</text>
</comment>
<dbReference type="SUPFAM" id="SSF47781">
    <property type="entry name" value="RuvA domain 2-like"/>
    <property type="match status" value="1"/>
</dbReference>
<feature type="active site" description="N6-AMP-lysine intermediate" evidence="14">
    <location>
        <position position="114"/>
    </location>
</feature>
<dbReference type="Gene3D" id="2.40.50.140">
    <property type="entry name" value="Nucleic acid-binding proteins"/>
    <property type="match status" value="1"/>
</dbReference>
<dbReference type="Gene3D" id="3.40.50.10190">
    <property type="entry name" value="BRCT domain"/>
    <property type="match status" value="1"/>
</dbReference>
<dbReference type="OrthoDB" id="9759736at2"/>
<dbReference type="SMART" id="SM00292">
    <property type="entry name" value="BRCT"/>
    <property type="match status" value="1"/>
</dbReference>
<comment type="catalytic activity">
    <reaction evidence="12 14 15">
        <text>NAD(+) + (deoxyribonucleotide)n-3'-hydroxyl + 5'-phospho-(deoxyribonucleotide)m = (deoxyribonucleotide)n+m + AMP + beta-nicotinamide D-nucleotide.</text>
        <dbReference type="EC" id="6.5.1.2"/>
    </reaction>
</comment>
<dbReference type="Pfam" id="PF01653">
    <property type="entry name" value="DNA_ligase_aden"/>
    <property type="match status" value="1"/>
</dbReference>
<protein>
    <recommendedName>
        <fullName evidence="3 14">DNA ligase</fullName>
        <ecNumber evidence="2 14">6.5.1.2</ecNumber>
    </recommendedName>
    <alternativeName>
        <fullName evidence="14">Polydeoxyribonucleotide synthase [NAD(+)]</fullName>
    </alternativeName>
</protein>
<dbReference type="CDD" id="cd00114">
    <property type="entry name" value="LIGANc"/>
    <property type="match status" value="1"/>
</dbReference>
<evidence type="ECO:0000313" key="18">
    <source>
        <dbReference type="EMBL" id="ACU54476.1"/>
    </source>
</evidence>
<dbReference type="InterPro" id="IPR001679">
    <property type="entry name" value="DNA_ligase"/>
</dbReference>
<reference evidence="18 19" key="1">
    <citation type="journal article" date="2009" name="Stand. Genomic Sci.">
        <title>Complete genome sequence of Acidimicrobium ferrooxidans type strain (ICP).</title>
        <authorList>
            <person name="Clum A."/>
            <person name="Nolan M."/>
            <person name="Lang E."/>
            <person name="Glavina Del Rio T."/>
            <person name="Tice H."/>
            <person name="Copeland A."/>
            <person name="Cheng J.F."/>
            <person name="Lucas S."/>
            <person name="Chen F."/>
            <person name="Bruce D."/>
            <person name="Goodwin L."/>
            <person name="Pitluck S."/>
            <person name="Ivanova N."/>
            <person name="Mavrommatis K."/>
            <person name="Mikhailova N."/>
            <person name="Pati A."/>
            <person name="Chen A."/>
            <person name="Palaniappan K."/>
            <person name="Goker M."/>
            <person name="Spring S."/>
            <person name="Land M."/>
            <person name="Hauser L."/>
            <person name="Chang Y.J."/>
            <person name="Jeffries C.C."/>
            <person name="Chain P."/>
            <person name="Bristow J."/>
            <person name="Eisen J.A."/>
            <person name="Markowitz V."/>
            <person name="Hugenholtz P."/>
            <person name="Kyrpides N.C."/>
            <person name="Klenk H.P."/>
            <person name="Lapidus A."/>
        </authorList>
    </citation>
    <scope>NUCLEOTIDE SEQUENCE [LARGE SCALE GENOMIC DNA]</scope>
    <source>
        <strain evidence="19">DSM 10331 / JCM 15462 / NBRC 103882 / ICP</strain>
    </source>
</reference>
<dbReference type="FunFam" id="2.40.50.140:FF:000012">
    <property type="entry name" value="DNA ligase"/>
    <property type="match status" value="1"/>
</dbReference>
<dbReference type="GO" id="GO:0005829">
    <property type="term" value="C:cytosol"/>
    <property type="evidence" value="ECO:0007669"/>
    <property type="project" value="TreeGrafter"/>
</dbReference>
<evidence type="ECO:0000259" key="17">
    <source>
        <dbReference type="PROSITE" id="PS50172"/>
    </source>
</evidence>
<dbReference type="InterPro" id="IPR010994">
    <property type="entry name" value="RuvA_2-like"/>
</dbReference>
<feature type="binding site" evidence="14">
    <location>
        <position position="422"/>
    </location>
    <ligand>
        <name>Zn(2+)</name>
        <dbReference type="ChEBI" id="CHEBI:29105"/>
    </ligand>
</feature>
<dbReference type="Gene3D" id="3.30.470.30">
    <property type="entry name" value="DNA ligase/mRNA capping enzyme"/>
    <property type="match status" value="1"/>
</dbReference>
<comment type="cofactor">
    <cofactor evidence="14">
        <name>Mg(2+)</name>
        <dbReference type="ChEBI" id="CHEBI:18420"/>
    </cofactor>
    <cofactor evidence="14">
        <name>Mn(2+)</name>
        <dbReference type="ChEBI" id="CHEBI:29035"/>
    </cofactor>
</comment>
<evidence type="ECO:0000256" key="15">
    <source>
        <dbReference type="RuleBase" id="RU000618"/>
    </source>
</evidence>
<accession>C7M0G8</accession>
<feature type="domain" description="BRCT" evidence="17">
    <location>
        <begin position="580"/>
        <end position="659"/>
    </location>
</feature>
<keyword evidence="6 14" id="KW-0479">Metal-binding</keyword>
<keyword evidence="9 14" id="KW-0460">Magnesium</keyword>
<dbReference type="KEGG" id="afo:Afer_1554"/>
<feature type="binding site" evidence="14">
    <location>
        <begin position="33"/>
        <end position="37"/>
    </location>
    <ligand>
        <name>NAD(+)</name>
        <dbReference type="ChEBI" id="CHEBI:57540"/>
    </ligand>
</feature>
<keyword evidence="8 14" id="KW-0862">Zinc</keyword>
<evidence type="ECO:0000256" key="3">
    <source>
        <dbReference type="ARBA" id="ARBA00013308"/>
    </source>
</evidence>
<dbReference type="SUPFAM" id="SSF56091">
    <property type="entry name" value="DNA ligase/mRNA capping enzyme, catalytic domain"/>
    <property type="match status" value="1"/>
</dbReference>
<dbReference type="EC" id="6.5.1.2" evidence="2 14"/>
<dbReference type="SUPFAM" id="SSF50249">
    <property type="entry name" value="Nucleic acid-binding proteins"/>
    <property type="match status" value="1"/>
</dbReference>
<dbReference type="AlphaFoldDB" id="C7M0G8"/>
<evidence type="ECO:0000313" key="19">
    <source>
        <dbReference type="Proteomes" id="UP000000771"/>
    </source>
</evidence>
<feature type="binding site" evidence="14">
    <location>
        <position position="135"/>
    </location>
    <ligand>
        <name>NAD(+)</name>
        <dbReference type="ChEBI" id="CHEBI:57540"/>
    </ligand>
</feature>
<dbReference type="InterPro" id="IPR004150">
    <property type="entry name" value="NAD_DNA_ligase_OB"/>
</dbReference>
<dbReference type="Gene3D" id="6.20.10.30">
    <property type="match status" value="1"/>
</dbReference>